<reference evidence="4 5" key="1">
    <citation type="journal article" date="2017" name="Plant Biotechnol. J.">
        <title>A comprehensive draft genome sequence for lupin (Lupinus angustifolius), an emerging health food: insights into plant-microbe interactions and legume evolution.</title>
        <authorList>
            <person name="Hane J.K."/>
            <person name="Ming Y."/>
            <person name="Kamphuis L.G."/>
            <person name="Nelson M.N."/>
            <person name="Garg G."/>
            <person name="Atkins C.A."/>
            <person name="Bayer P.E."/>
            <person name="Bravo A."/>
            <person name="Bringans S."/>
            <person name="Cannon S."/>
            <person name="Edwards D."/>
            <person name="Foley R."/>
            <person name="Gao L.L."/>
            <person name="Harrison M.J."/>
            <person name="Huang W."/>
            <person name="Hurgobin B."/>
            <person name="Li S."/>
            <person name="Liu C.W."/>
            <person name="McGrath A."/>
            <person name="Morahan G."/>
            <person name="Murray J."/>
            <person name="Weller J."/>
            <person name="Jian J."/>
            <person name="Singh K.B."/>
        </authorList>
    </citation>
    <scope>NUCLEOTIDE SEQUENCE [LARGE SCALE GENOMIC DNA]</scope>
    <source>
        <strain evidence="5">cv. Tanjil</strain>
        <tissue evidence="4">Whole plant</tissue>
    </source>
</reference>
<feature type="region of interest" description="Disordered" evidence="2">
    <location>
        <begin position="119"/>
        <end position="139"/>
    </location>
</feature>
<evidence type="ECO:0000259" key="3">
    <source>
        <dbReference type="Pfam" id="PF11250"/>
    </source>
</evidence>
<evidence type="ECO:0000256" key="1">
    <source>
        <dbReference type="ARBA" id="ARBA00008690"/>
    </source>
</evidence>
<sequence length="300" mass="33534">MSSSSSSSSSSVLQGFQSSLEPLLMEPRVLRLKLSPTEGSNPDSDVKEKPFNNTITNNEHSMNSDKHSWSFIQPLSNICNKTEDPEGENVYVHPTVKFSSSMLSAKSLEMCTENLGCETGSNDSDSSDEMSLFSSEHSSGFIGDSDTHIPVVEVNRNFNYMSKKLNKSNNFPPPLTSLTDFGGVQVRPYREDGRLILEAVTSSSPQPYFQAERSNGRLRLRLFDSVNDEDDDDDDDEEDEVDYDGEEEACDEEESGSEEEYIENGEDITKFGRPRRCKESGNRDIFGDGYFELHSLSLCL</sequence>
<feature type="region of interest" description="Disordered" evidence="2">
    <location>
        <begin position="224"/>
        <end position="285"/>
    </location>
</feature>
<feature type="compositionally biased region" description="Low complexity" evidence="2">
    <location>
        <begin position="129"/>
        <end position="139"/>
    </location>
</feature>
<name>A0A4P1RKT2_LUPAN</name>
<gene>
    <name evidence="4" type="ORF">TanjilG_24603</name>
</gene>
<dbReference type="Pfam" id="PF11250">
    <property type="entry name" value="FAF"/>
    <property type="match status" value="1"/>
</dbReference>
<dbReference type="InterPro" id="IPR046431">
    <property type="entry name" value="FAF_dom"/>
</dbReference>
<dbReference type="OrthoDB" id="1916983at2759"/>
<dbReference type="KEGG" id="lang:109346636"/>
<dbReference type="STRING" id="3871.A0A4P1RKT2"/>
<feature type="region of interest" description="Disordered" evidence="2">
    <location>
        <begin position="31"/>
        <end position="65"/>
    </location>
</feature>
<dbReference type="EMBL" id="CM007364">
    <property type="protein sequence ID" value="OIW12670.1"/>
    <property type="molecule type" value="Genomic_DNA"/>
</dbReference>
<dbReference type="PANTHER" id="PTHR33155:SF8">
    <property type="entry name" value="PROTEIN FANTASTIC FOUR 1"/>
    <property type="match status" value="1"/>
</dbReference>
<keyword evidence="5" id="KW-1185">Reference proteome</keyword>
<evidence type="ECO:0000256" key="2">
    <source>
        <dbReference type="SAM" id="MobiDB-lite"/>
    </source>
</evidence>
<evidence type="ECO:0000313" key="4">
    <source>
        <dbReference type="EMBL" id="OIW12670.1"/>
    </source>
</evidence>
<dbReference type="PANTHER" id="PTHR33155">
    <property type="entry name" value="FANTASTIC FOUR-LIKE PROTEIN (DUF3049)"/>
    <property type="match status" value="1"/>
</dbReference>
<comment type="similarity">
    <text evidence="1">Belongs to the fantastic four family.</text>
</comment>
<dbReference type="InterPro" id="IPR021410">
    <property type="entry name" value="FAF"/>
</dbReference>
<dbReference type="AlphaFoldDB" id="A0A4P1RKT2"/>
<feature type="compositionally biased region" description="Acidic residues" evidence="2">
    <location>
        <begin position="226"/>
        <end position="266"/>
    </location>
</feature>
<protein>
    <recommendedName>
        <fullName evidence="3">FAF domain-containing protein</fullName>
    </recommendedName>
</protein>
<organism evidence="4 5">
    <name type="scientific">Lupinus angustifolius</name>
    <name type="common">Narrow-leaved blue lupine</name>
    <dbReference type="NCBI Taxonomy" id="3871"/>
    <lineage>
        <taxon>Eukaryota</taxon>
        <taxon>Viridiplantae</taxon>
        <taxon>Streptophyta</taxon>
        <taxon>Embryophyta</taxon>
        <taxon>Tracheophyta</taxon>
        <taxon>Spermatophyta</taxon>
        <taxon>Magnoliopsida</taxon>
        <taxon>eudicotyledons</taxon>
        <taxon>Gunneridae</taxon>
        <taxon>Pentapetalae</taxon>
        <taxon>rosids</taxon>
        <taxon>fabids</taxon>
        <taxon>Fabales</taxon>
        <taxon>Fabaceae</taxon>
        <taxon>Papilionoideae</taxon>
        <taxon>50 kb inversion clade</taxon>
        <taxon>genistoids sensu lato</taxon>
        <taxon>core genistoids</taxon>
        <taxon>Genisteae</taxon>
        <taxon>Lupinus</taxon>
    </lineage>
</organism>
<proteinExistence type="inferred from homology"/>
<dbReference type="Proteomes" id="UP000188354">
    <property type="component" value="Chromosome LG04"/>
</dbReference>
<dbReference type="Gramene" id="OIW12670">
    <property type="protein sequence ID" value="OIW12670"/>
    <property type="gene ID" value="TanjilG_24603"/>
</dbReference>
<accession>A0A4P1RKT2</accession>
<feature type="domain" description="FAF" evidence="3">
    <location>
        <begin position="170"/>
        <end position="222"/>
    </location>
</feature>
<feature type="compositionally biased region" description="Polar residues" evidence="2">
    <location>
        <begin position="51"/>
        <end position="61"/>
    </location>
</feature>
<evidence type="ECO:0000313" key="5">
    <source>
        <dbReference type="Proteomes" id="UP000188354"/>
    </source>
</evidence>